<dbReference type="RefSeq" id="WP_073611632.1">
    <property type="nucleotide sequence ID" value="NZ_FRFE01000001.1"/>
</dbReference>
<comment type="subcellular location">
    <subcellularLocation>
        <location evidence="1">Cell envelope</location>
    </subcellularLocation>
</comment>
<comment type="similarity">
    <text evidence="2">Belongs to the bacterial solute-binding protein 2 family.</text>
</comment>
<dbReference type="CDD" id="cd19966">
    <property type="entry name" value="PBP1_ABC_sugar_binding-like"/>
    <property type="match status" value="1"/>
</dbReference>
<evidence type="ECO:0000313" key="7">
    <source>
        <dbReference type="Proteomes" id="UP000184603"/>
    </source>
</evidence>
<proteinExistence type="inferred from homology"/>
<dbReference type="PANTHER" id="PTHR46847:SF1">
    <property type="entry name" value="D-ALLOSE-BINDING PERIPLASMIC PROTEIN-RELATED"/>
    <property type="match status" value="1"/>
</dbReference>
<dbReference type="EMBL" id="FRFE01000001">
    <property type="protein sequence ID" value="SHO43074.1"/>
    <property type="molecule type" value="Genomic_DNA"/>
</dbReference>
<feature type="signal peptide" evidence="4">
    <location>
        <begin position="1"/>
        <end position="24"/>
    </location>
</feature>
<evidence type="ECO:0000259" key="5">
    <source>
        <dbReference type="Pfam" id="PF13407"/>
    </source>
</evidence>
<name>A0A1M7XWD6_9BACT</name>
<organism evidence="6 7">
    <name type="scientific">Desulfopila aestuarii DSM 18488</name>
    <dbReference type="NCBI Taxonomy" id="1121416"/>
    <lineage>
        <taxon>Bacteria</taxon>
        <taxon>Pseudomonadati</taxon>
        <taxon>Thermodesulfobacteriota</taxon>
        <taxon>Desulfobulbia</taxon>
        <taxon>Desulfobulbales</taxon>
        <taxon>Desulfocapsaceae</taxon>
        <taxon>Desulfopila</taxon>
    </lineage>
</organism>
<dbReference type="AlphaFoldDB" id="A0A1M7XWD6"/>
<evidence type="ECO:0000256" key="3">
    <source>
        <dbReference type="ARBA" id="ARBA00022729"/>
    </source>
</evidence>
<reference evidence="6 7" key="1">
    <citation type="submission" date="2016-12" db="EMBL/GenBank/DDBJ databases">
        <authorList>
            <person name="Song W.-J."/>
            <person name="Kurnit D.M."/>
        </authorList>
    </citation>
    <scope>NUCLEOTIDE SEQUENCE [LARGE SCALE GENOMIC DNA]</scope>
    <source>
        <strain evidence="6 7">DSM 18488</strain>
    </source>
</reference>
<dbReference type="InterPro" id="IPR028082">
    <property type="entry name" value="Peripla_BP_I"/>
</dbReference>
<keyword evidence="7" id="KW-1185">Reference proteome</keyword>
<dbReference type="Pfam" id="PF13407">
    <property type="entry name" value="Peripla_BP_4"/>
    <property type="match status" value="1"/>
</dbReference>
<evidence type="ECO:0000256" key="1">
    <source>
        <dbReference type="ARBA" id="ARBA00004196"/>
    </source>
</evidence>
<feature type="domain" description="Periplasmic binding protein" evidence="5">
    <location>
        <begin position="46"/>
        <end position="292"/>
    </location>
</feature>
<dbReference type="SUPFAM" id="SSF53822">
    <property type="entry name" value="Periplasmic binding protein-like I"/>
    <property type="match status" value="1"/>
</dbReference>
<dbReference type="Gene3D" id="3.40.50.2300">
    <property type="match status" value="2"/>
</dbReference>
<protein>
    <submittedName>
        <fullName evidence="6">Monosaccharide ABC transporter substrate-binding protein, CUT2 family</fullName>
    </submittedName>
</protein>
<dbReference type="PANTHER" id="PTHR46847">
    <property type="entry name" value="D-ALLOSE-BINDING PERIPLASMIC PROTEIN-RELATED"/>
    <property type="match status" value="1"/>
</dbReference>
<dbReference type="Proteomes" id="UP000184603">
    <property type="component" value="Unassembled WGS sequence"/>
</dbReference>
<evidence type="ECO:0000313" key="6">
    <source>
        <dbReference type="EMBL" id="SHO43074.1"/>
    </source>
</evidence>
<keyword evidence="3 4" id="KW-0732">Signal</keyword>
<dbReference type="GO" id="GO:0030246">
    <property type="term" value="F:carbohydrate binding"/>
    <property type="evidence" value="ECO:0007669"/>
    <property type="project" value="UniProtKB-ARBA"/>
</dbReference>
<sequence>MIGKKTGLLMALLAVCMLSSTVLAKDTLQQSGKGIKIWFDTGGPVGETYNTIVQHGAEQAAADLGCDIEFMYSDWSPQKMLENFQKALAAGPDGIVVMGHPGDDAYAPFIKEAVDKGIIVSSSDTELPNLMEKYQASGFGYAGVSNYARGKALATEAVNRFGLKKGDRALVWGLKSQPTRGLSSKALIETLENSGLTVDYMEISPEIDKDASLGTPVITAYLSSNPDCDIVIMDHGALTAQLENFFRAAGIGPDEIIGAGFSLSPATASAIKAGYVDLVGDGQPYLQGYLPVLQIVLTKRFGFSGLEIETGGGFIHTANIDLIAPLAEKAIR</sequence>
<evidence type="ECO:0000256" key="4">
    <source>
        <dbReference type="SAM" id="SignalP"/>
    </source>
</evidence>
<gene>
    <name evidence="6" type="ORF">SAMN02745220_00280</name>
</gene>
<evidence type="ECO:0000256" key="2">
    <source>
        <dbReference type="ARBA" id="ARBA00007639"/>
    </source>
</evidence>
<dbReference type="InterPro" id="IPR025997">
    <property type="entry name" value="SBP_2_dom"/>
</dbReference>
<feature type="chain" id="PRO_5012862099" evidence="4">
    <location>
        <begin position="25"/>
        <end position="332"/>
    </location>
</feature>
<dbReference type="GO" id="GO:0030313">
    <property type="term" value="C:cell envelope"/>
    <property type="evidence" value="ECO:0007669"/>
    <property type="project" value="UniProtKB-SubCell"/>
</dbReference>
<dbReference type="OrthoDB" id="257716at2"/>
<accession>A0A1M7XWD6</accession>
<dbReference type="STRING" id="1121416.SAMN02745220_00280"/>